<dbReference type="InterPro" id="IPR009057">
    <property type="entry name" value="Homeodomain-like_sf"/>
</dbReference>
<feature type="domain" description="HTH araC/xylS-type" evidence="14">
    <location>
        <begin position="87"/>
        <end position="185"/>
    </location>
</feature>
<comment type="catalytic activity">
    <reaction evidence="1">
        <text>Hydrolysis of alkylated DNA, releasing 3-methyladenine, 3-methylguanine, 7-methylguanine and 7-methyladenine.</text>
        <dbReference type="EC" id="3.2.2.21"/>
    </reaction>
</comment>
<keyword evidence="16" id="KW-1185">Reference proteome</keyword>
<keyword evidence="5" id="KW-0808">Transferase</keyword>
<gene>
    <name evidence="15" type="ORF">POL25_08020</name>
</gene>
<keyword evidence="4" id="KW-0489">Methyltransferase</keyword>
<evidence type="ECO:0000313" key="16">
    <source>
        <dbReference type="Proteomes" id="UP001221686"/>
    </source>
</evidence>
<dbReference type="Gene3D" id="1.10.10.60">
    <property type="entry name" value="Homeodomain-like"/>
    <property type="match status" value="1"/>
</dbReference>
<dbReference type="Pfam" id="PF00730">
    <property type="entry name" value="HhH-GPD"/>
    <property type="match status" value="1"/>
</dbReference>
<evidence type="ECO:0000256" key="7">
    <source>
        <dbReference type="ARBA" id="ARBA00022763"/>
    </source>
</evidence>
<dbReference type="InterPro" id="IPR011257">
    <property type="entry name" value="DNA_glycosylase"/>
</dbReference>
<evidence type="ECO:0000256" key="8">
    <source>
        <dbReference type="ARBA" id="ARBA00022833"/>
    </source>
</evidence>
<dbReference type="Proteomes" id="UP001221686">
    <property type="component" value="Unassembled WGS sequence"/>
</dbReference>
<proteinExistence type="predicted"/>
<evidence type="ECO:0000256" key="3">
    <source>
        <dbReference type="ARBA" id="ARBA00012000"/>
    </source>
</evidence>
<dbReference type="SUPFAM" id="SSF55945">
    <property type="entry name" value="TATA-box binding protein-like"/>
    <property type="match status" value="1"/>
</dbReference>
<evidence type="ECO:0000259" key="14">
    <source>
        <dbReference type="PROSITE" id="PS01124"/>
    </source>
</evidence>
<evidence type="ECO:0000256" key="11">
    <source>
        <dbReference type="ARBA" id="ARBA00023159"/>
    </source>
</evidence>
<dbReference type="InterPro" id="IPR018060">
    <property type="entry name" value="HTH_AraC"/>
</dbReference>
<dbReference type="InterPro" id="IPR010316">
    <property type="entry name" value="AlkA_N"/>
</dbReference>
<dbReference type="InterPro" id="IPR037046">
    <property type="entry name" value="AlkA_N_sf"/>
</dbReference>
<keyword evidence="10" id="KW-0238">DNA-binding</keyword>
<dbReference type="SUPFAM" id="SSF48150">
    <property type="entry name" value="DNA-glycosylase"/>
    <property type="match status" value="1"/>
</dbReference>
<dbReference type="EMBL" id="JAQNDL010000001">
    <property type="protein sequence ID" value="MDC0716835.1"/>
    <property type="molecule type" value="Genomic_DNA"/>
</dbReference>
<dbReference type="Gene3D" id="3.40.10.10">
    <property type="entry name" value="DNA Methylphosphotriester Repair Domain"/>
    <property type="match status" value="1"/>
</dbReference>
<dbReference type="InterPro" id="IPR018062">
    <property type="entry name" value="HTH_AraC-typ_CS"/>
</dbReference>
<evidence type="ECO:0000256" key="2">
    <source>
        <dbReference type="ARBA" id="ARBA00001947"/>
    </source>
</evidence>
<dbReference type="SUPFAM" id="SSF57884">
    <property type="entry name" value="Ada DNA repair protein, N-terminal domain (N-Ada 10)"/>
    <property type="match status" value="1"/>
</dbReference>
<keyword evidence="9" id="KW-0805">Transcription regulation</keyword>
<organism evidence="15 16">
    <name type="scientific">Nannocystis bainbridge</name>
    <dbReference type="NCBI Taxonomy" id="2995303"/>
    <lineage>
        <taxon>Bacteria</taxon>
        <taxon>Pseudomonadati</taxon>
        <taxon>Myxococcota</taxon>
        <taxon>Polyangia</taxon>
        <taxon>Nannocystales</taxon>
        <taxon>Nannocystaceae</taxon>
        <taxon>Nannocystis</taxon>
    </lineage>
</organism>
<dbReference type="PROSITE" id="PS00041">
    <property type="entry name" value="HTH_ARAC_FAMILY_1"/>
    <property type="match status" value="1"/>
</dbReference>
<comment type="caution">
    <text evidence="15">The sequence shown here is derived from an EMBL/GenBank/DDBJ whole genome shotgun (WGS) entry which is preliminary data.</text>
</comment>
<dbReference type="RefSeq" id="WP_272085324.1">
    <property type="nucleotide sequence ID" value="NZ_JAQNDL010000001.1"/>
</dbReference>
<evidence type="ECO:0000256" key="10">
    <source>
        <dbReference type="ARBA" id="ARBA00023125"/>
    </source>
</evidence>
<evidence type="ECO:0000256" key="6">
    <source>
        <dbReference type="ARBA" id="ARBA00022723"/>
    </source>
</evidence>
<dbReference type="Gene3D" id="1.10.340.30">
    <property type="entry name" value="Hypothetical protein, domain 2"/>
    <property type="match status" value="1"/>
</dbReference>
<dbReference type="Gene3D" id="3.30.310.20">
    <property type="entry name" value="DNA-3-methyladenine glycosylase AlkA, N-terminal domain"/>
    <property type="match status" value="1"/>
</dbReference>
<dbReference type="SMART" id="SM00478">
    <property type="entry name" value="ENDO3c"/>
    <property type="match status" value="1"/>
</dbReference>
<keyword evidence="12" id="KW-0804">Transcription</keyword>
<dbReference type="SUPFAM" id="SSF46689">
    <property type="entry name" value="Homeodomain-like"/>
    <property type="match status" value="1"/>
</dbReference>
<dbReference type="PROSITE" id="PS01124">
    <property type="entry name" value="HTH_ARAC_FAMILY_2"/>
    <property type="match status" value="1"/>
</dbReference>
<evidence type="ECO:0000256" key="5">
    <source>
        <dbReference type="ARBA" id="ARBA00022679"/>
    </source>
</evidence>
<dbReference type="Gene3D" id="1.10.1670.10">
    <property type="entry name" value="Helix-hairpin-Helix base-excision DNA repair enzymes (C-terminal)"/>
    <property type="match status" value="1"/>
</dbReference>
<sequence>MQLDPDACFDALCARDRRFDGVFFVGVTTTGIYCRPVCPARTPGRGRCEFFRRAAEAERAGFRACFRCRPELAPGRAAIDSLSRLATAALARIDAGDLNDGSVDALAARLGVSARHLRRALEAELGATPVELAQTRRLALAKQLLQDTALPLAEVAYAAGFASVRRFNALVQQRFGRPPSALRREGGDVATGDAIELRLDYRPPLDWPALLGFLRGREVAGVERVDDHGYARVVALGDCVGWLSVQADPARPALRVRLAPELAPQLMPIVARLRGLFDLDAHPVAIADHLRGDPVLRDSVVARPGLRVPGAFDGFELAVRAVLGQQVSVRAATTLCARLVARFGRPVSKTLPPGLSAAFPLPDALAGAALADVRAIGLPEQRARTVVALAAAVADGRVDLSIGADPERTVAALEALPGIGPWTGQYIAMRSLRWPDGFPGGDLVVRRALEVTTTRAAEARTAAWRPWRAYGVLHLWTAASFGG</sequence>
<evidence type="ECO:0000256" key="12">
    <source>
        <dbReference type="ARBA" id="ARBA00023163"/>
    </source>
</evidence>
<keyword evidence="8" id="KW-0862">Zinc</keyword>
<dbReference type="InterPro" id="IPR003265">
    <property type="entry name" value="HhH-GPD_domain"/>
</dbReference>
<evidence type="ECO:0000313" key="15">
    <source>
        <dbReference type="EMBL" id="MDC0716835.1"/>
    </source>
</evidence>
<comment type="cofactor">
    <cofactor evidence="2">
        <name>Zn(2+)</name>
        <dbReference type="ChEBI" id="CHEBI:29105"/>
    </cofactor>
</comment>
<keyword evidence="7" id="KW-0227">DNA damage</keyword>
<dbReference type="SMART" id="SM01009">
    <property type="entry name" value="AlkA_N"/>
    <property type="match status" value="1"/>
</dbReference>
<reference evidence="15 16" key="1">
    <citation type="submission" date="2022-11" db="EMBL/GenBank/DDBJ databases">
        <title>Minimal conservation of predation-associated metabolite biosynthetic gene clusters underscores biosynthetic potential of Myxococcota including descriptions for ten novel species: Archangium lansinium sp. nov., Myxococcus landrumus sp. nov., Nannocystis bai.</title>
        <authorList>
            <person name="Ahearne A."/>
            <person name="Stevens C."/>
            <person name="Dowd S."/>
        </authorList>
    </citation>
    <scope>NUCLEOTIDE SEQUENCE [LARGE SCALE GENOMIC DNA]</scope>
    <source>
        <strain evidence="15 16">BB15-2</strain>
    </source>
</reference>
<evidence type="ECO:0000256" key="13">
    <source>
        <dbReference type="ARBA" id="ARBA00023204"/>
    </source>
</evidence>
<dbReference type="Pfam" id="PF02805">
    <property type="entry name" value="Ada_Zn_binding"/>
    <property type="match status" value="1"/>
</dbReference>
<evidence type="ECO:0000256" key="1">
    <source>
        <dbReference type="ARBA" id="ARBA00000086"/>
    </source>
</evidence>
<dbReference type="SMART" id="SM00342">
    <property type="entry name" value="HTH_ARAC"/>
    <property type="match status" value="1"/>
</dbReference>
<evidence type="ECO:0000256" key="9">
    <source>
        <dbReference type="ARBA" id="ARBA00023015"/>
    </source>
</evidence>
<accession>A0ABT5DT87</accession>
<dbReference type="Pfam" id="PF06029">
    <property type="entry name" value="AlkA_N"/>
    <property type="match status" value="1"/>
</dbReference>
<dbReference type="InterPro" id="IPR051912">
    <property type="entry name" value="Alkylbase_DNA_Glycosylase/TA"/>
</dbReference>
<keyword evidence="6" id="KW-0479">Metal-binding</keyword>
<dbReference type="EC" id="3.2.2.21" evidence="3"/>
<keyword evidence="11" id="KW-0010">Activator</keyword>
<name>A0ABT5DT87_9BACT</name>
<evidence type="ECO:0000256" key="4">
    <source>
        <dbReference type="ARBA" id="ARBA00022603"/>
    </source>
</evidence>
<dbReference type="InterPro" id="IPR004026">
    <property type="entry name" value="Ada_DNA_repair_Zn-bd"/>
</dbReference>
<dbReference type="PANTHER" id="PTHR43003:SF13">
    <property type="entry name" value="DNA-3-METHYLADENINE GLYCOSYLASE 2"/>
    <property type="match status" value="1"/>
</dbReference>
<dbReference type="Pfam" id="PF12833">
    <property type="entry name" value="HTH_18"/>
    <property type="match status" value="1"/>
</dbReference>
<keyword evidence="13" id="KW-0234">DNA repair</keyword>
<protein>
    <recommendedName>
        <fullName evidence="3">DNA-3-methyladenine glycosylase II</fullName>
        <ecNumber evidence="3">3.2.2.21</ecNumber>
    </recommendedName>
</protein>
<dbReference type="PANTHER" id="PTHR43003">
    <property type="entry name" value="DNA-3-METHYLADENINE GLYCOSYLASE"/>
    <property type="match status" value="1"/>
</dbReference>
<dbReference type="InterPro" id="IPR035451">
    <property type="entry name" value="Ada-like_dom_sf"/>
</dbReference>
<dbReference type="InterPro" id="IPR023170">
    <property type="entry name" value="HhH_base_excis_C"/>
</dbReference>